<dbReference type="NCBIfam" id="TIGR00277">
    <property type="entry name" value="HDIG"/>
    <property type="match status" value="1"/>
</dbReference>
<name>A0AA43XNM6_9CLOT</name>
<dbReference type="InterPro" id="IPR006674">
    <property type="entry name" value="HD_domain"/>
</dbReference>
<gene>
    <name evidence="2" type="ORF">ISALK_14180</name>
</gene>
<dbReference type="InterPro" id="IPR006675">
    <property type="entry name" value="HDIG_dom"/>
</dbReference>
<dbReference type="Gene3D" id="1.10.3210.10">
    <property type="entry name" value="Hypothetical protein af1432"/>
    <property type="match status" value="1"/>
</dbReference>
<dbReference type="PANTHER" id="PTHR38659:SF1">
    <property type="entry name" value="METAL DEPENDENT PHOSPHOHYDROLASE"/>
    <property type="match status" value="1"/>
</dbReference>
<evidence type="ECO:0000313" key="3">
    <source>
        <dbReference type="Proteomes" id="UP000449710"/>
    </source>
</evidence>
<dbReference type="Proteomes" id="UP000449710">
    <property type="component" value="Unassembled WGS sequence"/>
</dbReference>
<evidence type="ECO:0000259" key="1">
    <source>
        <dbReference type="Pfam" id="PF01966"/>
    </source>
</evidence>
<accession>A0AA43XNM6</accession>
<evidence type="ECO:0000313" key="2">
    <source>
        <dbReference type="EMBL" id="NBG89629.1"/>
    </source>
</evidence>
<dbReference type="AlphaFoldDB" id="A0AA43XNM6"/>
<proteinExistence type="predicted"/>
<organism evidence="2 3">
    <name type="scientific">Isachenkonia alkalipeptolytica</name>
    <dbReference type="NCBI Taxonomy" id="2565777"/>
    <lineage>
        <taxon>Bacteria</taxon>
        <taxon>Bacillati</taxon>
        <taxon>Bacillota</taxon>
        <taxon>Clostridia</taxon>
        <taxon>Eubacteriales</taxon>
        <taxon>Clostridiaceae</taxon>
        <taxon>Isachenkonia</taxon>
    </lineage>
</organism>
<dbReference type="PANTHER" id="PTHR38659">
    <property type="entry name" value="METAL-DEPENDENT PHOSPHOHYDROLASE"/>
    <property type="match status" value="1"/>
</dbReference>
<dbReference type="Pfam" id="PF01966">
    <property type="entry name" value="HD"/>
    <property type="match status" value="1"/>
</dbReference>
<dbReference type="RefSeq" id="WP_160723487.1">
    <property type="nucleotide sequence ID" value="NZ_SUMG01000037.1"/>
</dbReference>
<keyword evidence="3" id="KW-1185">Reference proteome</keyword>
<protein>
    <submittedName>
        <fullName evidence="2">HDIG domain-containing protein</fullName>
    </submittedName>
</protein>
<comment type="caution">
    <text evidence="2">The sequence shown here is derived from an EMBL/GenBank/DDBJ whole genome shotgun (WGS) entry which is preliminary data.</text>
</comment>
<sequence>MTRKEAMAMFENYVSQEALKKHTLAVEAGVRGYAEKYDQDVDKWSAAAILHDLDYEKYPEEHPLIAAKILREEQVEEEIIEAILGHGDHTGVSRESLLSKVLYASDELASFIVACALVRPSKSFEDLKLKSVKKKLKDKAFAKGVDREILKKGAEELNINLEDHITNMIEFLKRRERELNNEGESLLE</sequence>
<dbReference type="EMBL" id="SUMG01000037">
    <property type="protein sequence ID" value="NBG89629.1"/>
    <property type="molecule type" value="Genomic_DNA"/>
</dbReference>
<dbReference type="SUPFAM" id="SSF109604">
    <property type="entry name" value="HD-domain/PDEase-like"/>
    <property type="match status" value="1"/>
</dbReference>
<reference evidence="2 3" key="1">
    <citation type="submission" date="2019-04" db="EMBL/GenBank/DDBJ databases">
        <title>Isachenkonia alkalipeptolytica gen. nov. sp. nov. a new anaerobic, alkiliphilic organothrophic bacterium capable to reduce synthesized ferrihydrite isolated from a soda lake.</title>
        <authorList>
            <person name="Toshchakov S.V."/>
            <person name="Zavarzina D.G."/>
            <person name="Zhilina T.N."/>
            <person name="Kostrikina N.A."/>
            <person name="Kublanov I.V."/>
        </authorList>
    </citation>
    <scope>NUCLEOTIDE SEQUENCE [LARGE SCALE GENOMIC DNA]</scope>
    <source>
        <strain evidence="2 3">Z-1701</strain>
    </source>
</reference>
<feature type="domain" description="HD" evidence="1">
    <location>
        <begin position="21"/>
        <end position="109"/>
    </location>
</feature>